<gene>
    <name evidence="2" type="ORF">B4V02_10620</name>
</gene>
<dbReference type="InterPro" id="IPR014231">
    <property type="entry name" value="Spore_YpjB"/>
</dbReference>
<organism evidence="2 3">
    <name type="scientific">Paenibacillus kribbensis</name>
    <dbReference type="NCBI Taxonomy" id="172713"/>
    <lineage>
        <taxon>Bacteria</taxon>
        <taxon>Bacillati</taxon>
        <taxon>Bacillota</taxon>
        <taxon>Bacilli</taxon>
        <taxon>Bacillales</taxon>
        <taxon>Paenibacillaceae</taxon>
        <taxon>Paenibacillus</taxon>
    </lineage>
</organism>
<keyword evidence="1" id="KW-0472">Membrane</keyword>
<reference evidence="2 3" key="1">
    <citation type="submission" date="2017-03" db="EMBL/GenBank/DDBJ databases">
        <title>Complete genome sequence of Paenibacillus Kribbensis producing bioflocculants.</title>
        <authorList>
            <person name="Lee H.-G."/>
            <person name="Oh H.-M."/>
        </authorList>
    </citation>
    <scope>NUCLEOTIDE SEQUENCE [LARGE SCALE GENOMIC DNA]</scope>
    <source>
        <strain evidence="2 3">AM49</strain>
    </source>
</reference>
<proteinExistence type="predicted"/>
<keyword evidence="1" id="KW-0812">Transmembrane</keyword>
<dbReference type="Proteomes" id="UP000214666">
    <property type="component" value="Chromosome"/>
</dbReference>
<keyword evidence="3" id="KW-1185">Reference proteome</keyword>
<evidence type="ECO:0000313" key="2">
    <source>
        <dbReference type="EMBL" id="ASR47107.1"/>
    </source>
</evidence>
<dbReference type="EMBL" id="CP020028">
    <property type="protein sequence ID" value="ASR47107.1"/>
    <property type="molecule type" value="Genomic_DNA"/>
</dbReference>
<dbReference type="AlphaFoldDB" id="A0A222WKX4"/>
<evidence type="ECO:0000313" key="3">
    <source>
        <dbReference type="Proteomes" id="UP000214666"/>
    </source>
</evidence>
<dbReference type="Pfam" id="PF09577">
    <property type="entry name" value="Spore_YpjB"/>
    <property type="match status" value="1"/>
</dbReference>
<name>A0A222WKX4_9BACL</name>
<dbReference type="RefSeq" id="WP_094154739.1">
    <property type="nucleotide sequence ID" value="NZ_CP020028.1"/>
</dbReference>
<sequence length="285" mass="31049">MIWGQVFRVTFRVALGVVLSMVVLSVCVPPGIAEARDQPEPVQSKSVGNANEIQKLDQAAAILYRDVMDGNIEKARADVGEVSRWFSTGQVQAALSVEAIHALSGSILEVQQATQSVQASPDEWVKAAANLRLATDVLAHPRQPLWQQYYKILKEDVSGLNTQFAKGNMKGFAAGAAVLEDHYETIRTAALIDGKTSEVVRTDSWISYVKGLGDRQNVDASAIRGALEQGNPTLNALFGREKDATALAPFIPRESERRAELAIGMVVLLALTYVGYRKYRTGFFG</sequence>
<evidence type="ECO:0008006" key="4">
    <source>
        <dbReference type="Google" id="ProtNLM"/>
    </source>
</evidence>
<dbReference type="KEGG" id="pkb:B4V02_10620"/>
<keyword evidence="1" id="KW-1133">Transmembrane helix</keyword>
<dbReference type="OrthoDB" id="2464294at2"/>
<dbReference type="STRING" id="172713.GCA_001705305_04115"/>
<feature type="transmembrane region" description="Helical" evidence="1">
    <location>
        <begin position="259"/>
        <end position="276"/>
    </location>
</feature>
<accession>A0A222WKX4</accession>
<protein>
    <recommendedName>
        <fullName evidence="4">Sporulation protein</fullName>
    </recommendedName>
</protein>
<evidence type="ECO:0000256" key="1">
    <source>
        <dbReference type="SAM" id="Phobius"/>
    </source>
</evidence>